<dbReference type="RefSeq" id="WP_038672224.1">
    <property type="nucleotide sequence ID" value="NZ_HF545616.1"/>
</dbReference>
<organism evidence="1 2">
    <name type="scientific">Ruminococcus bicirculans</name>
    <name type="common">ex Wegman et al. 2014</name>
    <dbReference type="NCBI Taxonomy" id="1160721"/>
    <lineage>
        <taxon>Bacteria</taxon>
        <taxon>Bacillati</taxon>
        <taxon>Bacillota</taxon>
        <taxon>Clostridia</taxon>
        <taxon>Eubacteriales</taxon>
        <taxon>Oscillospiraceae</taxon>
        <taxon>Ruminococcus</taxon>
    </lineage>
</organism>
<protein>
    <submittedName>
        <fullName evidence="1">Uncharacterized protein</fullName>
    </submittedName>
</protein>
<keyword evidence="2" id="KW-1185">Reference proteome</keyword>
<name>A0ABM9QHD8_9FIRM</name>
<proteinExistence type="predicted"/>
<reference evidence="1 2" key="1">
    <citation type="journal article" date="2014" name="Int. J. Syst. Evol. Microbiol.">
        <title>Complete genome of a new Firmicutes species belonging to the dominant human colonic microbiota ('Ruminococcus bicirculans') reveals two chromosomes and a selective capacity to utilize plant glucans.</title>
        <authorList>
            <consortium name="NISC Comparative Sequencing Program"/>
            <person name="Wegmann U."/>
            <person name="Louis P."/>
            <person name="Goesmann A."/>
            <person name="Henrissat B."/>
            <person name="Duncan S.H."/>
            <person name="Flint H.J."/>
        </authorList>
    </citation>
    <scope>NUCLEOTIDE SEQUENCE [LARGE SCALE GENOMIC DNA]</scope>
    <source>
        <strain evidence="1 2">80/3</strain>
    </source>
</reference>
<evidence type="ECO:0000313" key="2">
    <source>
        <dbReference type="Proteomes" id="UP000027600"/>
    </source>
</evidence>
<evidence type="ECO:0000313" key="1">
    <source>
        <dbReference type="EMBL" id="CCO05294.1"/>
    </source>
</evidence>
<dbReference type="EMBL" id="HF545616">
    <property type="protein sequence ID" value="CCO05294.1"/>
    <property type="molecule type" value="Genomic_DNA"/>
</dbReference>
<gene>
    <name evidence="1" type="ORF">RBI_I01592</name>
</gene>
<dbReference type="Proteomes" id="UP000027600">
    <property type="component" value="Chromosome I"/>
</dbReference>
<sequence>MKTKVVPMREYPQEIEETVQKINKCLNISLFDWQIGYIFYNKPLPKEISFARRAGKTLAAALRMCVSKAEPIYLRRRDIALEGTETYRVLSYFADEDVANKYRMDIFYVTAKEVYFSLKNIKGIELREIIFA</sequence>
<accession>A0ABM9QHD8</accession>